<evidence type="ECO:0000256" key="5">
    <source>
        <dbReference type="ARBA" id="ARBA00023136"/>
    </source>
</evidence>
<dbReference type="Pfam" id="PF02104">
    <property type="entry name" value="SURF1"/>
    <property type="match status" value="1"/>
</dbReference>
<dbReference type="Proteomes" id="UP001153636">
    <property type="component" value="Chromosome 3"/>
</dbReference>
<keyword evidence="3 6" id="KW-0812">Transmembrane</keyword>
<dbReference type="CDD" id="cd06662">
    <property type="entry name" value="SURF1"/>
    <property type="match status" value="1"/>
</dbReference>
<keyword evidence="6" id="KW-0496">Mitochondrion</keyword>
<dbReference type="InterPro" id="IPR002994">
    <property type="entry name" value="Surf1/Shy1"/>
</dbReference>
<dbReference type="PROSITE" id="PS50895">
    <property type="entry name" value="SURF1"/>
    <property type="match status" value="1"/>
</dbReference>
<dbReference type="GO" id="GO:0033617">
    <property type="term" value="P:mitochondrial respiratory chain complex IV assembly"/>
    <property type="evidence" value="ECO:0007669"/>
    <property type="project" value="TreeGrafter"/>
</dbReference>
<dbReference type="PANTHER" id="PTHR23427">
    <property type="entry name" value="SURFEIT LOCUS PROTEIN"/>
    <property type="match status" value="1"/>
</dbReference>
<dbReference type="PANTHER" id="PTHR23427:SF2">
    <property type="entry name" value="SURFEIT LOCUS PROTEIN 1"/>
    <property type="match status" value="1"/>
</dbReference>
<sequence length="285" mass="32555">MNKNMTTVLRLYKNSFKYLNIAPKSIVVTRQTQKYFSSYQRVNAKQIGPFGWFLLVIPVSTFSLGVWQVQRKKWKEGLLFDLKEKTTSDPVKLPPNLEDFKQLEYKPVHVRGTFLHDKELYLGPRSLLVQGDASTKSSLVSGSAIGSQGYLVITPLKLEDRDETILVNRGWVPYKFKDPKTRQSSQVSGVVDVIGIARTHENRPTFTMKNKEGSNTYFYRDLEHMSAVTGASPIYLDATTDFDIPNGPVGGQTRISLRNEHMSYILTWFSLCGATSYMWFKQFVK</sequence>
<protein>
    <recommendedName>
        <fullName evidence="6">SURF1-like protein</fullName>
    </recommendedName>
</protein>
<evidence type="ECO:0000256" key="3">
    <source>
        <dbReference type="ARBA" id="ARBA00022692"/>
    </source>
</evidence>
<comment type="caution">
    <text evidence="6">Lacks conserved residue(s) required for the propagation of feature annotation.</text>
</comment>
<keyword evidence="5 6" id="KW-0472">Membrane</keyword>
<keyword evidence="6" id="KW-0999">Mitochondrion inner membrane</keyword>
<reference evidence="7" key="1">
    <citation type="submission" date="2022-01" db="EMBL/GenBank/DDBJ databases">
        <authorList>
            <person name="King R."/>
        </authorList>
    </citation>
    <scope>NUCLEOTIDE SEQUENCE</scope>
</reference>
<evidence type="ECO:0000256" key="6">
    <source>
        <dbReference type="RuleBase" id="RU363076"/>
    </source>
</evidence>
<accession>A0A9P0CSB8</accession>
<keyword evidence="8" id="KW-1185">Reference proteome</keyword>
<evidence type="ECO:0000256" key="1">
    <source>
        <dbReference type="ARBA" id="ARBA00004370"/>
    </source>
</evidence>
<proteinExistence type="inferred from homology"/>
<organism evidence="7 8">
    <name type="scientific">Psylliodes chrysocephalus</name>
    <dbReference type="NCBI Taxonomy" id="3402493"/>
    <lineage>
        <taxon>Eukaryota</taxon>
        <taxon>Metazoa</taxon>
        <taxon>Ecdysozoa</taxon>
        <taxon>Arthropoda</taxon>
        <taxon>Hexapoda</taxon>
        <taxon>Insecta</taxon>
        <taxon>Pterygota</taxon>
        <taxon>Neoptera</taxon>
        <taxon>Endopterygota</taxon>
        <taxon>Coleoptera</taxon>
        <taxon>Polyphaga</taxon>
        <taxon>Cucujiformia</taxon>
        <taxon>Chrysomeloidea</taxon>
        <taxon>Chrysomelidae</taxon>
        <taxon>Galerucinae</taxon>
        <taxon>Alticini</taxon>
        <taxon>Psylliodes</taxon>
    </lineage>
</organism>
<evidence type="ECO:0000256" key="4">
    <source>
        <dbReference type="ARBA" id="ARBA00022989"/>
    </source>
</evidence>
<comment type="similarity">
    <text evidence="2 6">Belongs to the SURF1 family.</text>
</comment>
<comment type="subcellular location">
    <subcellularLocation>
        <location evidence="1">Membrane</location>
    </subcellularLocation>
    <subcellularLocation>
        <location evidence="6">Mitochondrion inner membrane</location>
        <topology evidence="6">Multi-pass membrane protein</topology>
    </subcellularLocation>
</comment>
<dbReference type="GO" id="GO:0005743">
    <property type="term" value="C:mitochondrial inner membrane"/>
    <property type="evidence" value="ECO:0007669"/>
    <property type="project" value="UniProtKB-SubCell"/>
</dbReference>
<gene>
    <name evidence="7" type="ORF">PSYICH_LOCUS8923</name>
</gene>
<dbReference type="AlphaFoldDB" id="A0A9P0CSB8"/>
<feature type="transmembrane region" description="Helical" evidence="6">
    <location>
        <begin position="50"/>
        <end position="69"/>
    </location>
</feature>
<keyword evidence="4 6" id="KW-1133">Transmembrane helix</keyword>
<name>A0A9P0CSB8_9CUCU</name>
<evidence type="ECO:0000256" key="2">
    <source>
        <dbReference type="ARBA" id="ARBA00007165"/>
    </source>
</evidence>
<comment type="function">
    <text evidence="6">Probably involved in the biogenesis of the COX complex.</text>
</comment>
<dbReference type="InterPro" id="IPR045214">
    <property type="entry name" value="Surf1/Surf4"/>
</dbReference>
<dbReference type="EMBL" id="OV651815">
    <property type="protein sequence ID" value="CAH1108567.1"/>
    <property type="molecule type" value="Genomic_DNA"/>
</dbReference>
<dbReference type="OrthoDB" id="10040024at2759"/>
<evidence type="ECO:0000313" key="7">
    <source>
        <dbReference type="EMBL" id="CAH1108567.1"/>
    </source>
</evidence>
<evidence type="ECO:0000313" key="8">
    <source>
        <dbReference type="Proteomes" id="UP001153636"/>
    </source>
</evidence>